<feature type="region of interest" description="Disordered" evidence="2">
    <location>
        <begin position="356"/>
        <end position="442"/>
    </location>
</feature>
<feature type="compositionally biased region" description="Basic and acidic residues" evidence="2">
    <location>
        <begin position="402"/>
        <end position="424"/>
    </location>
</feature>
<organism evidence="3 4">
    <name type="scientific">Drechslerella dactyloides</name>
    <name type="common">Nematode-trapping fungus</name>
    <name type="synonym">Arthrobotrys dactyloides</name>
    <dbReference type="NCBI Taxonomy" id="74499"/>
    <lineage>
        <taxon>Eukaryota</taxon>
        <taxon>Fungi</taxon>
        <taxon>Dikarya</taxon>
        <taxon>Ascomycota</taxon>
        <taxon>Pezizomycotina</taxon>
        <taxon>Orbiliomycetes</taxon>
        <taxon>Orbiliales</taxon>
        <taxon>Orbiliaceae</taxon>
        <taxon>Drechslerella</taxon>
    </lineage>
</organism>
<dbReference type="EMBL" id="JAQGDS010000016">
    <property type="protein sequence ID" value="KAJ6255964.1"/>
    <property type="molecule type" value="Genomic_DNA"/>
</dbReference>
<reference evidence="3" key="1">
    <citation type="submission" date="2023-01" db="EMBL/GenBank/DDBJ databases">
        <title>The chitinases involved in constricting ring structure development in the nematode-trapping fungus Drechslerella dactyloides.</title>
        <authorList>
            <person name="Wang R."/>
            <person name="Zhang L."/>
            <person name="Tang P."/>
            <person name="Li S."/>
            <person name="Liang L."/>
        </authorList>
    </citation>
    <scope>NUCLEOTIDE SEQUENCE</scope>
    <source>
        <strain evidence="3">YMF1.00031</strain>
    </source>
</reference>
<feature type="region of interest" description="Disordered" evidence="2">
    <location>
        <begin position="191"/>
        <end position="304"/>
    </location>
</feature>
<evidence type="ECO:0000256" key="2">
    <source>
        <dbReference type="SAM" id="MobiDB-lite"/>
    </source>
</evidence>
<name>A0AAD6IQI2_DREDA</name>
<feature type="coiled-coil region" evidence="1">
    <location>
        <begin position="27"/>
        <end position="61"/>
    </location>
</feature>
<feature type="compositionally biased region" description="Polar residues" evidence="2">
    <location>
        <begin position="276"/>
        <end position="287"/>
    </location>
</feature>
<protein>
    <submittedName>
        <fullName evidence="3">Uncharacterized protein</fullName>
    </submittedName>
</protein>
<comment type="caution">
    <text evidence="3">The sequence shown here is derived from an EMBL/GenBank/DDBJ whole genome shotgun (WGS) entry which is preliminary data.</text>
</comment>
<dbReference type="Proteomes" id="UP001221413">
    <property type="component" value="Unassembled WGS sequence"/>
</dbReference>
<gene>
    <name evidence="3" type="ORF">Dda_9256</name>
</gene>
<evidence type="ECO:0000313" key="4">
    <source>
        <dbReference type="Proteomes" id="UP001221413"/>
    </source>
</evidence>
<keyword evidence="1" id="KW-0175">Coiled coil</keyword>
<accession>A0AAD6IQI2</accession>
<proteinExistence type="predicted"/>
<keyword evidence="4" id="KW-1185">Reference proteome</keyword>
<dbReference type="AlphaFoldDB" id="A0AAD6IQI2"/>
<evidence type="ECO:0000256" key="1">
    <source>
        <dbReference type="SAM" id="Coils"/>
    </source>
</evidence>
<sequence>MRAPAYSMALPDAETYKEMYPNIWQPAEFAAKELALALEKIRNLERRVEELESALDAKYRMAMQLQYMVAEADRRAKCMAETILELTGVFQTVLDEANLSVGDRMQILEVLSLLNPPSPFKHQCHDTGIYFTDMCYHLEIVFTCGHTHCDRRVRCDLPSECRTRHRPGLFQMVVESPCEDTACIATYAEERAREEDNRRSTRRRVGSTGGELEAAPAGKTKTARARKARRDTNGVHGPNGKATDNLQDTQSSEERPDLVTQEPPTGTPAVPAPPASENTNGTVQNTIAATPSDSDDTPTPPPALVTKVSTLLGAPQNMTAAALKSVLKKTNYVYHPPGPSLRSRSAKIMAAAKIAAKAANAPTPPQHETENEDKIDDKRDSVNGNGVKRPGSPTATPAKRVRFMEDGKDGDGFRVLGDSDKVRQNSEGSSGGDAMDWSDEDK</sequence>
<evidence type="ECO:0000313" key="3">
    <source>
        <dbReference type="EMBL" id="KAJ6255964.1"/>
    </source>
</evidence>